<accession>A0ABW4C858</accession>
<dbReference type="Pfam" id="PF05154">
    <property type="entry name" value="TM2"/>
    <property type="match status" value="1"/>
</dbReference>
<organism evidence="7 8">
    <name type="scientific">Kroppenstedtia sanguinis</name>
    <dbReference type="NCBI Taxonomy" id="1380684"/>
    <lineage>
        <taxon>Bacteria</taxon>
        <taxon>Bacillati</taxon>
        <taxon>Bacillota</taxon>
        <taxon>Bacilli</taxon>
        <taxon>Bacillales</taxon>
        <taxon>Thermoactinomycetaceae</taxon>
        <taxon>Kroppenstedtia</taxon>
    </lineage>
</organism>
<dbReference type="RefSeq" id="WP_380163305.1">
    <property type="nucleotide sequence ID" value="NZ_JBHTNU010000003.1"/>
</dbReference>
<evidence type="ECO:0000256" key="4">
    <source>
        <dbReference type="ARBA" id="ARBA00023136"/>
    </source>
</evidence>
<comment type="subcellular location">
    <subcellularLocation>
        <location evidence="1">Membrane</location>
        <topology evidence="1">Multi-pass membrane protein</topology>
    </subcellularLocation>
</comment>
<evidence type="ECO:0000256" key="5">
    <source>
        <dbReference type="SAM" id="Phobius"/>
    </source>
</evidence>
<dbReference type="EMBL" id="JBHTNU010000003">
    <property type="protein sequence ID" value="MFD1426318.1"/>
    <property type="molecule type" value="Genomic_DNA"/>
</dbReference>
<proteinExistence type="predicted"/>
<feature type="transmembrane region" description="Helical" evidence="5">
    <location>
        <begin position="57"/>
        <end position="80"/>
    </location>
</feature>
<comment type="caution">
    <text evidence="7">The sequence shown here is derived from an EMBL/GenBank/DDBJ whole genome shotgun (WGS) entry which is preliminary data.</text>
</comment>
<name>A0ABW4C858_9BACL</name>
<gene>
    <name evidence="7" type="ORF">ACFQ4Y_05130</name>
</gene>
<protein>
    <submittedName>
        <fullName evidence="7">TM2 domain-containing protein</fullName>
    </submittedName>
</protein>
<evidence type="ECO:0000313" key="7">
    <source>
        <dbReference type="EMBL" id="MFD1426318.1"/>
    </source>
</evidence>
<evidence type="ECO:0000256" key="3">
    <source>
        <dbReference type="ARBA" id="ARBA00022989"/>
    </source>
</evidence>
<keyword evidence="8" id="KW-1185">Reference proteome</keyword>
<reference evidence="8" key="1">
    <citation type="journal article" date="2019" name="Int. J. Syst. Evol. Microbiol.">
        <title>The Global Catalogue of Microorganisms (GCM) 10K type strain sequencing project: providing services to taxonomists for standard genome sequencing and annotation.</title>
        <authorList>
            <consortium name="The Broad Institute Genomics Platform"/>
            <consortium name="The Broad Institute Genome Sequencing Center for Infectious Disease"/>
            <person name="Wu L."/>
            <person name="Ma J."/>
        </authorList>
    </citation>
    <scope>NUCLEOTIDE SEQUENCE [LARGE SCALE GENOMIC DNA]</scope>
    <source>
        <strain evidence="8">S1</strain>
    </source>
</reference>
<evidence type="ECO:0000259" key="6">
    <source>
        <dbReference type="Pfam" id="PF05154"/>
    </source>
</evidence>
<evidence type="ECO:0000256" key="2">
    <source>
        <dbReference type="ARBA" id="ARBA00022692"/>
    </source>
</evidence>
<keyword evidence="4 5" id="KW-0472">Membrane</keyword>
<keyword evidence="2 5" id="KW-0812">Transmembrane</keyword>
<dbReference type="Proteomes" id="UP001597282">
    <property type="component" value="Unassembled WGS sequence"/>
</dbReference>
<keyword evidence="3 5" id="KW-1133">Transmembrane helix</keyword>
<evidence type="ECO:0000256" key="1">
    <source>
        <dbReference type="ARBA" id="ARBA00004141"/>
    </source>
</evidence>
<dbReference type="InterPro" id="IPR007829">
    <property type="entry name" value="TM2"/>
</dbReference>
<feature type="domain" description="TM2" evidence="6">
    <location>
        <begin position="28"/>
        <end position="77"/>
    </location>
</feature>
<sequence>MSTTTMTLKKELTPQQLAMADSEYNKKKKDKLIAFLLWFFLCPFAAQRFYTGDIGRAILIIFFGWITLFIWPLLDIIFAIKKIDKLNEDIELEILQKVKSVA</sequence>
<feature type="transmembrane region" description="Helical" evidence="5">
    <location>
        <begin position="32"/>
        <end position="51"/>
    </location>
</feature>
<evidence type="ECO:0000313" key="8">
    <source>
        <dbReference type="Proteomes" id="UP001597282"/>
    </source>
</evidence>